<dbReference type="Gene3D" id="1.10.472.50">
    <property type="entry name" value="HD-domain/PDEase-like"/>
    <property type="match status" value="1"/>
</dbReference>
<reference evidence="2" key="1">
    <citation type="submission" date="2020-01" db="EMBL/GenBank/DDBJ databases">
        <authorList>
            <consortium name="DOE Joint Genome Institute"/>
            <person name="Haridas S."/>
            <person name="Albert R."/>
            <person name="Binder M."/>
            <person name="Bloem J."/>
            <person name="Labutti K."/>
            <person name="Salamov A."/>
            <person name="Andreopoulos B."/>
            <person name="Baker S.E."/>
            <person name="Barry K."/>
            <person name="Bills G."/>
            <person name="Bluhm B.H."/>
            <person name="Cannon C."/>
            <person name="Castanera R."/>
            <person name="Culley D.E."/>
            <person name="Daum C."/>
            <person name="Ezra D."/>
            <person name="Gonzalez J.B."/>
            <person name="Henrissat B."/>
            <person name="Kuo A."/>
            <person name="Liang C."/>
            <person name="Lipzen A."/>
            <person name="Lutzoni F."/>
            <person name="Magnuson J."/>
            <person name="Mondo S."/>
            <person name="Nolan M."/>
            <person name="Ohm R."/>
            <person name="Pangilinan J."/>
            <person name="Park H.-J."/>
            <person name="Ramirez L."/>
            <person name="Alfaro M."/>
            <person name="Sun H."/>
            <person name="Tritt A."/>
            <person name="Yoshinaga Y."/>
            <person name="Zwiers L.-H."/>
            <person name="Turgeon B.G."/>
            <person name="Goodwin S.B."/>
            <person name="Spatafora J.W."/>
            <person name="Crous P.W."/>
            <person name="Grigoriev I.V."/>
        </authorList>
    </citation>
    <scope>NUCLEOTIDE SEQUENCE</scope>
    <source>
        <strain evidence="2">CBS 394.84</strain>
    </source>
</reference>
<comment type="caution">
    <text evidence="2">The sequence shown here is derived from an EMBL/GenBank/DDBJ whole genome shotgun (WGS) entry which is preliminary data.</text>
</comment>
<evidence type="ECO:0000313" key="2">
    <source>
        <dbReference type="EMBL" id="KAF1844551.1"/>
    </source>
</evidence>
<feature type="domain" description="HD/PDEase" evidence="1">
    <location>
        <begin position="7"/>
        <end position="139"/>
    </location>
</feature>
<organism evidence="2 3">
    <name type="scientific">Cucurbitaria berberidis CBS 394.84</name>
    <dbReference type="NCBI Taxonomy" id="1168544"/>
    <lineage>
        <taxon>Eukaryota</taxon>
        <taxon>Fungi</taxon>
        <taxon>Dikarya</taxon>
        <taxon>Ascomycota</taxon>
        <taxon>Pezizomycotina</taxon>
        <taxon>Dothideomycetes</taxon>
        <taxon>Pleosporomycetidae</taxon>
        <taxon>Pleosporales</taxon>
        <taxon>Pleosporineae</taxon>
        <taxon>Cucurbitariaceae</taxon>
        <taxon>Cucurbitaria</taxon>
    </lineage>
</organism>
<evidence type="ECO:0000313" key="3">
    <source>
        <dbReference type="Proteomes" id="UP000800039"/>
    </source>
</evidence>
<proteinExistence type="predicted"/>
<accession>A0A9P4L712</accession>
<dbReference type="InterPro" id="IPR006674">
    <property type="entry name" value="HD_domain"/>
</dbReference>
<dbReference type="Pfam" id="PF01966">
    <property type="entry name" value="HD"/>
    <property type="match status" value="1"/>
</dbReference>
<dbReference type="PANTHER" id="PTHR33594">
    <property type="entry name" value="SUPERFAMILY HYDROLASE, PUTATIVE (AFU_ORTHOLOGUE AFUA_1G03035)-RELATED"/>
    <property type="match status" value="1"/>
</dbReference>
<gene>
    <name evidence="2" type="ORF">K460DRAFT_376211</name>
</gene>
<dbReference type="PANTHER" id="PTHR33594:SF1">
    <property type="entry name" value="HD_PDEASE DOMAIN-CONTAINING PROTEIN"/>
    <property type="match status" value="1"/>
</dbReference>
<dbReference type="InterPro" id="IPR003607">
    <property type="entry name" value="HD/PDEase_dom"/>
</dbReference>
<dbReference type="GeneID" id="63852106"/>
<keyword evidence="3" id="KW-1185">Reference proteome</keyword>
<dbReference type="OrthoDB" id="16547at2759"/>
<dbReference type="AlphaFoldDB" id="A0A9P4L712"/>
<sequence>MYGPAFDASHDYEHIQRVVALAHRIYTAHEKDDWTRGIDKTVLYVACMVHDVGDSKYHVRSEGDERDQEDIIRDFLKEIGCAPKIWGPAAFIAARVPFSRELEEPVQIKKNADSFPELRIVQDADRLDGLGAIGIGRCFVFGGINEERRKGSIQAGVELHYDRFEKYLELMKTDTGKRMAMERLGFMATFREQWFEDTDCGAVL</sequence>
<protein>
    <recommendedName>
        <fullName evidence="1">HD/PDEase domain-containing protein</fullName>
    </recommendedName>
</protein>
<dbReference type="EMBL" id="ML976616">
    <property type="protein sequence ID" value="KAF1844551.1"/>
    <property type="molecule type" value="Genomic_DNA"/>
</dbReference>
<name>A0A9P4L712_9PLEO</name>
<dbReference type="CDD" id="cd00077">
    <property type="entry name" value="HDc"/>
    <property type="match status" value="1"/>
</dbReference>
<dbReference type="Gene3D" id="1.20.58.1910">
    <property type="match status" value="1"/>
</dbReference>
<dbReference type="SMART" id="SM00471">
    <property type="entry name" value="HDc"/>
    <property type="match status" value="1"/>
</dbReference>
<dbReference type="RefSeq" id="XP_040787114.1">
    <property type="nucleotide sequence ID" value="XM_040934855.1"/>
</dbReference>
<dbReference type="Proteomes" id="UP000800039">
    <property type="component" value="Unassembled WGS sequence"/>
</dbReference>
<evidence type="ECO:0000259" key="1">
    <source>
        <dbReference type="SMART" id="SM00471"/>
    </source>
</evidence>
<dbReference type="SUPFAM" id="SSF109604">
    <property type="entry name" value="HD-domain/PDEase-like"/>
    <property type="match status" value="1"/>
</dbReference>